<dbReference type="EMBL" id="JNVU01000029">
    <property type="protein sequence ID" value="KEI44184.1"/>
    <property type="molecule type" value="Genomic_DNA"/>
</dbReference>
<gene>
    <name evidence="4" type="ORF">GU90_11985</name>
</gene>
<evidence type="ECO:0000256" key="2">
    <source>
        <dbReference type="SAM" id="MobiDB-lite"/>
    </source>
</evidence>
<sequence length="137" mass="15229">MFPTKWALKTRKEPAVAEVEEPSSGLTARQAGTEAEERGAIPHHLDGSELTNKRTALDGIAAALDFPEWSGRNLDALYDCLTDLSWLPEGEHVLIWSHHRVLARNDPKAYRGINAVLRDASEHPMCGRSFRAVLTDE</sequence>
<evidence type="ECO:0000313" key="4">
    <source>
        <dbReference type="EMBL" id="KEI44184.1"/>
    </source>
</evidence>
<dbReference type="InterPro" id="IPR035905">
    <property type="entry name" value="Barstar-like_sf"/>
</dbReference>
<protein>
    <submittedName>
        <fullName evidence="4">Barnase inhibitor</fullName>
    </submittedName>
</protein>
<reference evidence="4 5" key="1">
    <citation type="submission" date="2014-06" db="EMBL/GenBank/DDBJ databases">
        <title>Saccharopolyspora rectivirgula DSM-43113 Genome sequencing.</title>
        <authorList>
            <person name="Barrera C."/>
            <person name="Millon L."/>
            <person name="Rognon B."/>
            <person name="Zaugg C."/>
            <person name="Monod M."/>
        </authorList>
    </citation>
    <scope>NUCLEOTIDE SEQUENCE [LARGE SCALE GENOMIC DNA]</scope>
    <source>
        <strain evidence="4 5">DSM 43113</strain>
    </source>
</reference>
<keyword evidence="5" id="KW-1185">Reference proteome</keyword>
<accession>A0A073B8Y7</accession>
<evidence type="ECO:0000256" key="1">
    <source>
        <dbReference type="ARBA" id="ARBA00006845"/>
    </source>
</evidence>
<dbReference type="SUPFAM" id="SSF52038">
    <property type="entry name" value="Barstar-related"/>
    <property type="match status" value="1"/>
</dbReference>
<dbReference type="Proteomes" id="UP000031419">
    <property type="component" value="Unassembled WGS sequence"/>
</dbReference>
<organism evidence="4 5">
    <name type="scientific">Saccharopolyspora rectivirgula</name>
    <dbReference type="NCBI Taxonomy" id="28042"/>
    <lineage>
        <taxon>Bacteria</taxon>
        <taxon>Bacillati</taxon>
        <taxon>Actinomycetota</taxon>
        <taxon>Actinomycetes</taxon>
        <taxon>Pseudonocardiales</taxon>
        <taxon>Pseudonocardiaceae</taxon>
        <taxon>Saccharopolyspora</taxon>
    </lineage>
</organism>
<comment type="caution">
    <text evidence="4">The sequence shown here is derived from an EMBL/GenBank/DDBJ whole genome shotgun (WGS) entry which is preliminary data.</text>
</comment>
<evidence type="ECO:0000313" key="5">
    <source>
        <dbReference type="Proteomes" id="UP000031419"/>
    </source>
</evidence>
<dbReference type="STRING" id="28042.GU90_11985"/>
<dbReference type="Gene3D" id="3.30.370.10">
    <property type="entry name" value="Barstar-like"/>
    <property type="match status" value="1"/>
</dbReference>
<feature type="region of interest" description="Disordered" evidence="2">
    <location>
        <begin position="9"/>
        <end position="41"/>
    </location>
</feature>
<dbReference type="Pfam" id="PF01337">
    <property type="entry name" value="Barstar"/>
    <property type="match status" value="1"/>
</dbReference>
<dbReference type="CDD" id="cd05141">
    <property type="entry name" value="Barstar_evA4336-like"/>
    <property type="match status" value="1"/>
</dbReference>
<name>A0A073B8Y7_9PSEU</name>
<dbReference type="OrthoDB" id="5184890at2"/>
<dbReference type="AlphaFoldDB" id="A0A073B8Y7"/>
<dbReference type="eggNOG" id="COG2732">
    <property type="taxonomic scope" value="Bacteria"/>
</dbReference>
<feature type="domain" description="Barstar (barnase inhibitor)" evidence="3">
    <location>
        <begin position="43"/>
        <end position="132"/>
    </location>
</feature>
<proteinExistence type="inferred from homology"/>
<comment type="similarity">
    <text evidence="1">Belongs to the barstar family.</text>
</comment>
<dbReference type="InterPro" id="IPR000468">
    <property type="entry name" value="Barstar"/>
</dbReference>
<evidence type="ECO:0000259" key="3">
    <source>
        <dbReference type="Pfam" id="PF01337"/>
    </source>
</evidence>